<dbReference type="GO" id="GO:0008097">
    <property type="term" value="F:5S rRNA binding"/>
    <property type="evidence" value="ECO:0007669"/>
    <property type="project" value="InterPro"/>
</dbReference>
<keyword evidence="2" id="KW-0689">Ribosomal protein</keyword>
<protein>
    <submittedName>
        <fullName evidence="4">(apollo) hypothetical protein</fullName>
    </submittedName>
</protein>
<dbReference type="GO" id="GO:0000027">
    <property type="term" value="P:ribosomal large subunit assembly"/>
    <property type="evidence" value="ECO:0007669"/>
    <property type="project" value="TreeGrafter"/>
</dbReference>
<dbReference type="AlphaFoldDB" id="A0A8S3XUD0"/>
<reference evidence="4" key="1">
    <citation type="submission" date="2021-04" db="EMBL/GenBank/DDBJ databases">
        <authorList>
            <person name="Tunstrom K."/>
        </authorList>
    </citation>
    <scope>NUCLEOTIDE SEQUENCE</scope>
</reference>
<evidence type="ECO:0000256" key="1">
    <source>
        <dbReference type="ARBA" id="ARBA00007116"/>
    </source>
</evidence>
<dbReference type="Pfam" id="PF17144">
    <property type="entry name" value="Ribosomal_L5e"/>
    <property type="match status" value="1"/>
</dbReference>
<evidence type="ECO:0000256" key="2">
    <source>
        <dbReference type="ARBA" id="ARBA00022980"/>
    </source>
</evidence>
<comment type="similarity">
    <text evidence="1">Belongs to the universal ribosomal protein uL18 family.</text>
</comment>
<evidence type="ECO:0000313" key="4">
    <source>
        <dbReference type="EMBL" id="CAG5041331.1"/>
    </source>
</evidence>
<dbReference type="GO" id="GO:0022625">
    <property type="term" value="C:cytosolic large ribosomal subunit"/>
    <property type="evidence" value="ECO:0007669"/>
    <property type="project" value="TreeGrafter"/>
</dbReference>
<accession>A0A8S3XUD0</accession>
<dbReference type="GO" id="GO:0006412">
    <property type="term" value="P:translation"/>
    <property type="evidence" value="ECO:0007669"/>
    <property type="project" value="InterPro"/>
</dbReference>
<evidence type="ECO:0000256" key="3">
    <source>
        <dbReference type="ARBA" id="ARBA00023274"/>
    </source>
</evidence>
<evidence type="ECO:0000313" key="5">
    <source>
        <dbReference type="Proteomes" id="UP000691718"/>
    </source>
</evidence>
<dbReference type="Proteomes" id="UP000691718">
    <property type="component" value="Unassembled WGS sequence"/>
</dbReference>
<sequence>MSFVKVIKNKQYFKRYQVKFKRHREGKTDYYARKRLVVQDKNKYNIPKYRLIVRLSNKDVTCQVAYSRIEGDHIVCAAYSHELPQYGVKVGLTNYAAAYCTGLLLARRLTLFILVQLK</sequence>
<dbReference type="EMBL" id="CAJQZP010001359">
    <property type="protein sequence ID" value="CAG5041331.1"/>
    <property type="molecule type" value="Genomic_DNA"/>
</dbReference>
<keyword evidence="5" id="KW-1185">Reference proteome</keyword>
<dbReference type="InterPro" id="IPR005485">
    <property type="entry name" value="Rbsml_uL18_euk_arch"/>
</dbReference>
<dbReference type="GO" id="GO:0003735">
    <property type="term" value="F:structural constituent of ribosome"/>
    <property type="evidence" value="ECO:0007669"/>
    <property type="project" value="InterPro"/>
</dbReference>
<dbReference type="OrthoDB" id="1618453at2759"/>
<dbReference type="CDD" id="cd00432">
    <property type="entry name" value="Ribosomal_L18_L5e"/>
    <property type="match status" value="1"/>
</dbReference>
<organism evidence="4 5">
    <name type="scientific">Parnassius apollo</name>
    <name type="common">Apollo butterfly</name>
    <name type="synonym">Papilio apollo</name>
    <dbReference type="NCBI Taxonomy" id="110799"/>
    <lineage>
        <taxon>Eukaryota</taxon>
        <taxon>Metazoa</taxon>
        <taxon>Ecdysozoa</taxon>
        <taxon>Arthropoda</taxon>
        <taxon>Hexapoda</taxon>
        <taxon>Insecta</taxon>
        <taxon>Pterygota</taxon>
        <taxon>Neoptera</taxon>
        <taxon>Endopterygota</taxon>
        <taxon>Lepidoptera</taxon>
        <taxon>Glossata</taxon>
        <taxon>Ditrysia</taxon>
        <taxon>Papilionoidea</taxon>
        <taxon>Papilionidae</taxon>
        <taxon>Parnassiinae</taxon>
        <taxon>Parnassini</taxon>
        <taxon>Parnassius</taxon>
        <taxon>Parnassius</taxon>
    </lineage>
</organism>
<gene>
    <name evidence="4" type="ORF">PAPOLLO_LOCUS22108</name>
</gene>
<proteinExistence type="inferred from homology"/>
<name>A0A8S3XUD0_PARAO</name>
<dbReference type="PANTHER" id="PTHR23410">
    <property type="entry name" value="RIBOSOMAL PROTEIN L5-RELATED"/>
    <property type="match status" value="1"/>
</dbReference>
<keyword evidence="3" id="KW-0687">Ribonucleoprotein</keyword>
<comment type="caution">
    <text evidence="4">The sequence shown here is derived from an EMBL/GenBank/DDBJ whole genome shotgun (WGS) entry which is preliminary data.</text>
</comment>
<dbReference type="PANTHER" id="PTHR23410:SF12">
    <property type="entry name" value="LARGE RIBOSOMAL SUBUNIT PROTEIN UL18"/>
    <property type="match status" value="1"/>
</dbReference>
<dbReference type="InterPro" id="IPR057268">
    <property type="entry name" value="Ribosomal_L18"/>
</dbReference>